<dbReference type="RefSeq" id="WP_044284461.1">
    <property type="nucleotide sequence ID" value="NZ_JFAD01000034.1"/>
</dbReference>
<dbReference type="eggNOG" id="ENOG5033TDI">
    <property type="taxonomic scope" value="Bacteria"/>
</dbReference>
<proteinExistence type="predicted"/>
<dbReference type="Proteomes" id="UP000020977">
    <property type="component" value="Unassembled WGS sequence"/>
</dbReference>
<evidence type="ECO:0000313" key="3">
    <source>
        <dbReference type="Proteomes" id="UP000020977"/>
    </source>
</evidence>
<organism evidence="2 3">
    <name type="scientific">Mesomycoplasma ovipneumoniae 14811</name>
    <dbReference type="NCBI Taxonomy" id="1188239"/>
    <lineage>
        <taxon>Bacteria</taxon>
        <taxon>Bacillati</taxon>
        <taxon>Mycoplasmatota</taxon>
        <taxon>Mycoplasmoidales</taxon>
        <taxon>Metamycoplasmataceae</taxon>
        <taxon>Mesomycoplasma</taxon>
    </lineage>
</organism>
<name>A0A014L5X5_9BACT</name>
<evidence type="ECO:0000313" key="2">
    <source>
        <dbReference type="EMBL" id="EXU60864.1"/>
    </source>
</evidence>
<accession>A0A014L5X5</accession>
<dbReference type="EMBL" id="JFAD01000034">
    <property type="protein sequence ID" value="EXU60864.1"/>
    <property type="molecule type" value="Genomic_DNA"/>
</dbReference>
<feature type="compositionally biased region" description="Acidic residues" evidence="1">
    <location>
        <begin position="377"/>
        <end position="387"/>
    </location>
</feature>
<reference evidence="2 3" key="1">
    <citation type="submission" date="2014-03" db="EMBL/GenBank/DDBJ databases">
        <title>Genome sequence of Mycoplasma ovipneumoniae strain 14811.</title>
        <authorList>
            <person name="Sirand-Pugnet P."/>
            <person name="Breton M."/>
            <person name="Dordet-Frisoni E."/>
            <person name="Baranowski E."/>
            <person name="Barre A."/>
            <person name="Couture C."/>
            <person name="Dupuy V."/>
            <person name="Gaurivaud P."/>
            <person name="Jacob D."/>
            <person name="Lemaitre C."/>
            <person name="Manso-Silvan L."/>
            <person name="Nikolski M."/>
            <person name="Nouvel L.-X."/>
            <person name="Poumarat F."/>
            <person name="Tardy F."/>
            <person name="Thebault P."/>
            <person name="Theil S."/>
            <person name="Citti C."/>
            <person name="Thiaucourt F."/>
            <person name="Blanchard A."/>
        </authorList>
    </citation>
    <scope>NUCLEOTIDE SEQUENCE [LARGE SCALE GENOMIC DNA]</scope>
    <source>
        <strain evidence="2 3">14811</strain>
    </source>
</reference>
<dbReference type="STRING" id="1188239.MOVI_6390"/>
<sequence length="2034" mass="232764">MKKTSILVSYLLAGGGLTAAVGGIMGGIKLYANNNELGVYNLDVTSDTIDETKQGELVYANFFNAQGENVAAFRPVEDDKDGKYEIVLNPKIKSEKRVFTESEFADWFAINYNRQTPIFELKLGVMKFVNEYWDAISPSEFLDYAKWFTKNVAWGPDALTLEHFALKKGVTRSGNNLLLGQHSAVRKEEAKIEFFPDSFFGSFPIYSELAGRGNGLDNLTYKIFEDAISKEALDEYFKKIPQQQVLANYDKTKVVAGIPATDLVKNEKIYLYDIVKILKNSFAGDQQILDKLERFKDPENFFVFENEGQTIEDVKKKFELAALMFAHENDIQLPKNYSLNFPQDFEKTYKIRDISDTIIRALKNDDNNVPRGVLSLELEDPESDSTSEDQTTPANGKKTTDFLLTQNVNPDISTLIAAELGTKISQKVDEIVKNGFYDLYNINHPVGKTIGIYQKDSENRLFFPLGSGSDSPSIEGQNEYLSEFDANLWSSYQIKSLKKLSNTELEVELTDSKDPEGSTKTIKFNLDPQDANYAKNVEEFNSFKIAVDWKNRAIPKVIQEIETLKDGKTTTVYQLYGEIFDGLIDKVLRDRLTNGEDLVGTYVDFEIDPETGLKKYTTKHGEFIGYSHSSRIPYIALLKASSPFFKTTGINYLKYVGAHEYGHHQTLNYAQDNSDPDSNVVLNAISTNAGLGLQSFYNFDVLQLYLNARSSGLSLRKASPSLNPEDKGIYPNFSFDSENNFESESQIFGSNENQNIDDLISKKSRRFLQTIEGLKTAADIRKLKLYDLFLLNSIDPDSGTINPGTSGISKFFRNRSQDLKSNTENESSENVEKQTGFIDSSDVKGIFANSLTDGAGNKIQFDEQGKIRVADFEPSPDRRTFTNLKVHLFYENGKPVIDPLTFRNPNSVVELQQKIKQIQDEFENKIVKNFRDNGWDSTPQSFTRFSPSSPLFEKSLNSILHNPVENQAFFGTIIGQNPQNLKVSVEIPDSVFDLSQFLTQVQLSLTAPQPVANLAKELLDKQDSLGFKFDDFFKLLKGTQPNVSGDLSQLFTEFQKTFNFRSVIQPLLDSIITISNQDGSDLHANLTNISTFKDSLFKRITQIVSTLKTLYTVYFQALAKGLSVNSQHSDSAEQSLTRAFSNRLEFELYKNVDKFIKFTDKDGKSISPSHLFVSLDEFYISSPNNEDFWQLTNGPIFAGSYFGKIISVNGNQYYQNPKYDFNVRIQTQAQSQLDNVLDQSDFDNEDENLSTRWTSPLGKLLKFSNVTTQQPFFGIAQDFKFNVTGSGIDKSKIYLDAWDKTLFGFDYQNNYFAHQNNNNQTVFSLISDFLEFISIDPFALKISKKGEGEFVRDWNFDYVNSKFDLYKYSFDKLSKNFKFKENQAENSLPKWTKGEKFDSKFEKLLSIFDISQEELQQNLQNFANTLMEAFEQSTLNLLIKNVKIDKKNIDHLFLSSVGFMGFKNFARKTQTNLPATKFGKLTDINDKIKISWLTFAGFDETNSLVLDDESFVNSDLNDPEKSEVFRWLKDFLSQAKIEAKDLDLFKLQYLVGTKTFVDYAVGKINRIQQFQRMNSDLELSWFRAKNSARFETRPDDFFSNYVYNFPESLTRDFVQVHYSPSDKTLDNIMPGYKNISESNTGNEYFVDAIYTRKWIKNFIPAFDIAQAYSQTLLSPFTNFFLTNYVTSKNSENLNSLYKNLTGTFKKAQDQELYNQSFVISQKEQQEIAEIENQDKPDKFIDQTLFNIENQDKIQKIKNKNKTQKDEIFAQISVELSRILSAYKGELADSKKYSSGNIQPVVGNFRWRNGYINQNVSTNNGFFKDRFQRKVLNWELYDDNLEPVEDNTIRITNLKGEKVTNRPEAFWYYSLKTQGVGQRSLSGIWRDSKQDRVAFWGFLKNEDAEKAKYLTLEDEQTGQKFYIKLASNATNNIFYLKKQADLSTKWTLKDEGYSSWISSWSIIGEFKNALLRPGAEGLKKFRIYFSDENRQEIEGLFTLGKSKYLAENGKNFNLAPTYIEQKANQSFLVIRPQFK</sequence>
<comment type="caution">
    <text evidence="2">The sequence shown here is derived from an EMBL/GenBank/DDBJ whole genome shotgun (WGS) entry which is preliminary data.</text>
</comment>
<protein>
    <recommendedName>
        <fullName evidence="4">PDxFFG protein</fullName>
    </recommendedName>
</protein>
<dbReference type="NCBIfam" id="NF012210">
    <property type="entry name" value="PDxFFG"/>
    <property type="match status" value="1"/>
</dbReference>
<feature type="region of interest" description="Disordered" evidence="1">
    <location>
        <begin position="376"/>
        <end position="399"/>
    </location>
</feature>
<evidence type="ECO:0000256" key="1">
    <source>
        <dbReference type="SAM" id="MobiDB-lite"/>
    </source>
</evidence>
<evidence type="ECO:0008006" key="4">
    <source>
        <dbReference type="Google" id="ProtNLM"/>
    </source>
</evidence>
<gene>
    <name evidence="2" type="ORF">MOVI_6390</name>
</gene>